<name>A0AAW7JYH5_9ACTN</name>
<dbReference type="CDD" id="cd05403">
    <property type="entry name" value="NT_KNTase_like"/>
    <property type="match status" value="1"/>
</dbReference>
<gene>
    <name evidence="2" type="ORF">QVN40_08905</name>
</gene>
<evidence type="ECO:0000259" key="1">
    <source>
        <dbReference type="Pfam" id="PF01909"/>
    </source>
</evidence>
<protein>
    <submittedName>
        <fullName evidence="2">Nucleotidyltransferase domain-containing protein</fullName>
    </submittedName>
</protein>
<evidence type="ECO:0000313" key="3">
    <source>
        <dbReference type="Proteomes" id="UP001168505"/>
    </source>
</evidence>
<dbReference type="RefSeq" id="WP_289827434.1">
    <property type="nucleotide sequence ID" value="NZ_JAUEIR010000007.1"/>
</dbReference>
<dbReference type="SUPFAM" id="SSF81301">
    <property type="entry name" value="Nucleotidyltransferase"/>
    <property type="match status" value="1"/>
</dbReference>
<comment type="caution">
    <text evidence="2">The sequence shown here is derived from an EMBL/GenBank/DDBJ whole genome shotgun (WGS) entry which is preliminary data.</text>
</comment>
<dbReference type="GO" id="GO:0016779">
    <property type="term" value="F:nucleotidyltransferase activity"/>
    <property type="evidence" value="ECO:0007669"/>
    <property type="project" value="InterPro"/>
</dbReference>
<dbReference type="Gene3D" id="3.30.460.10">
    <property type="entry name" value="Beta Polymerase, domain 2"/>
    <property type="match status" value="1"/>
</dbReference>
<dbReference type="Proteomes" id="UP001168505">
    <property type="component" value="Unassembled WGS sequence"/>
</dbReference>
<dbReference type="EMBL" id="JAUEIR010000007">
    <property type="protein sequence ID" value="MDN0069813.1"/>
    <property type="molecule type" value="Genomic_DNA"/>
</dbReference>
<accession>A0AAW7JYH5</accession>
<proteinExistence type="predicted"/>
<dbReference type="InterPro" id="IPR002934">
    <property type="entry name" value="Polymerase_NTP_transf_dom"/>
</dbReference>
<feature type="domain" description="Polymerase nucleotidyl transferase" evidence="1">
    <location>
        <begin position="11"/>
        <end position="49"/>
    </location>
</feature>
<reference evidence="2" key="2">
    <citation type="submission" date="2023-08" db="EMBL/GenBank/DDBJ databases">
        <title>Identification and characterization of horizontal gene transfer across gut microbiota members of farm animals based on homology search.</title>
        <authorList>
            <person name="Schwarzerova J."/>
            <person name="Nykrynova M."/>
            <person name="Jureckova K."/>
            <person name="Cejkova D."/>
            <person name="Rychlik I."/>
        </authorList>
    </citation>
    <scope>NUCLEOTIDE SEQUENCE</scope>
    <source>
        <strain evidence="2">15_COKtk</strain>
    </source>
</reference>
<evidence type="ECO:0000313" key="2">
    <source>
        <dbReference type="EMBL" id="MDN0069813.1"/>
    </source>
</evidence>
<dbReference type="Pfam" id="PF01909">
    <property type="entry name" value="NTP_transf_2"/>
    <property type="match status" value="1"/>
</dbReference>
<organism evidence="2 3">
    <name type="scientific">Collinsella ihumii</name>
    <dbReference type="NCBI Taxonomy" id="1720204"/>
    <lineage>
        <taxon>Bacteria</taxon>
        <taxon>Bacillati</taxon>
        <taxon>Actinomycetota</taxon>
        <taxon>Coriobacteriia</taxon>
        <taxon>Coriobacteriales</taxon>
        <taxon>Coriobacteriaceae</taxon>
        <taxon>Collinsella</taxon>
    </lineage>
</organism>
<dbReference type="AlphaFoldDB" id="A0AAW7JYH5"/>
<dbReference type="InterPro" id="IPR043519">
    <property type="entry name" value="NT_sf"/>
</dbReference>
<sequence>MDKVLTPHELSEIITPLLKHYGLKSALLFGSYARGEATPESDIDLIIDGN</sequence>
<reference evidence="2" key="1">
    <citation type="submission" date="2023-06" db="EMBL/GenBank/DDBJ databases">
        <authorList>
            <person name="Zeman M."/>
            <person name="Kubasova T."/>
            <person name="Jahodarova E."/>
            <person name="Nykrynova M."/>
            <person name="Rychlik I."/>
        </authorList>
    </citation>
    <scope>NUCLEOTIDE SEQUENCE</scope>
    <source>
        <strain evidence="2">15_COKtk</strain>
    </source>
</reference>